<comment type="caution">
    <text evidence="6">The sequence shown here is derived from an EMBL/GenBank/DDBJ whole genome shotgun (WGS) entry which is preliminary data.</text>
</comment>
<dbReference type="RefSeq" id="WP_191616281.1">
    <property type="nucleotide sequence ID" value="NZ_JACYFG010000007.1"/>
</dbReference>
<evidence type="ECO:0000256" key="2">
    <source>
        <dbReference type="ARBA" id="ARBA00023125"/>
    </source>
</evidence>
<dbReference type="InterPro" id="IPR001647">
    <property type="entry name" value="HTH_TetR"/>
</dbReference>
<dbReference type="InterPro" id="IPR011075">
    <property type="entry name" value="TetR_C"/>
</dbReference>
<dbReference type="Gene3D" id="1.10.10.60">
    <property type="entry name" value="Homeodomain-like"/>
    <property type="match status" value="1"/>
</dbReference>
<dbReference type="AlphaFoldDB" id="A0A927IEK4"/>
<dbReference type="InterPro" id="IPR009057">
    <property type="entry name" value="Homeodomain-like_sf"/>
</dbReference>
<dbReference type="PROSITE" id="PS50977">
    <property type="entry name" value="HTH_TETR_2"/>
    <property type="match status" value="1"/>
</dbReference>
<dbReference type="Proteomes" id="UP000622317">
    <property type="component" value="Unassembled WGS sequence"/>
</dbReference>
<evidence type="ECO:0000313" key="7">
    <source>
        <dbReference type="Proteomes" id="UP000622317"/>
    </source>
</evidence>
<dbReference type="SUPFAM" id="SSF46689">
    <property type="entry name" value="Homeodomain-like"/>
    <property type="match status" value="1"/>
</dbReference>
<organism evidence="6 7">
    <name type="scientific">Pelagicoccus enzymogenes</name>
    <dbReference type="NCBI Taxonomy" id="2773457"/>
    <lineage>
        <taxon>Bacteria</taxon>
        <taxon>Pseudomonadati</taxon>
        <taxon>Verrucomicrobiota</taxon>
        <taxon>Opitutia</taxon>
        <taxon>Puniceicoccales</taxon>
        <taxon>Pelagicoccaceae</taxon>
        <taxon>Pelagicoccus</taxon>
    </lineage>
</organism>
<evidence type="ECO:0000256" key="1">
    <source>
        <dbReference type="ARBA" id="ARBA00023015"/>
    </source>
</evidence>
<evidence type="ECO:0000313" key="6">
    <source>
        <dbReference type="EMBL" id="MBD5779142.1"/>
    </source>
</evidence>
<evidence type="ECO:0000256" key="3">
    <source>
        <dbReference type="ARBA" id="ARBA00023163"/>
    </source>
</evidence>
<keyword evidence="1" id="KW-0805">Transcription regulation</keyword>
<sequence length="197" mass="21988">MARPIKHDRAQLLDTATALFWEKGYRGVSIKDLVKETGVLAGSLYSSYGSKDGVFVECIHRYSEMCAPMYLAAEQVESPLGQIEKLFEEVLEDATSEGGWRGCFVVNSLLEVAPDKPEIAETLKRYVEHAERWIAERLQQARERGELKAEIPIDEVAANLFGIALAVRVKSRAGESAERISSFAHSMLKSLLDVWKA</sequence>
<dbReference type="PANTHER" id="PTHR47506">
    <property type="entry name" value="TRANSCRIPTIONAL REGULATORY PROTEIN"/>
    <property type="match status" value="1"/>
</dbReference>
<evidence type="ECO:0000259" key="5">
    <source>
        <dbReference type="PROSITE" id="PS50977"/>
    </source>
</evidence>
<dbReference type="PANTHER" id="PTHR47506:SF1">
    <property type="entry name" value="HTH-TYPE TRANSCRIPTIONAL REGULATOR YJDC"/>
    <property type="match status" value="1"/>
</dbReference>
<keyword evidence="3" id="KW-0804">Transcription</keyword>
<dbReference type="EMBL" id="JACYFG010000007">
    <property type="protein sequence ID" value="MBD5779142.1"/>
    <property type="molecule type" value="Genomic_DNA"/>
</dbReference>
<dbReference type="Pfam" id="PF00440">
    <property type="entry name" value="TetR_N"/>
    <property type="match status" value="1"/>
</dbReference>
<dbReference type="SUPFAM" id="SSF48498">
    <property type="entry name" value="Tetracyclin repressor-like, C-terminal domain"/>
    <property type="match status" value="1"/>
</dbReference>
<keyword evidence="2 4" id="KW-0238">DNA-binding</keyword>
<proteinExistence type="predicted"/>
<gene>
    <name evidence="6" type="ORF">IEN85_06525</name>
</gene>
<feature type="domain" description="HTH tetR-type" evidence="5">
    <location>
        <begin position="6"/>
        <end position="66"/>
    </location>
</feature>
<name>A0A927IEK4_9BACT</name>
<dbReference type="InterPro" id="IPR036271">
    <property type="entry name" value="Tet_transcr_reg_TetR-rel_C_sf"/>
</dbReference>
<dbReference type="Pfam" id="PF16925">
    <property type="entry name" value="TetR_C_13"/>
    <property type="match status" value="1"/>
</dbReference>
<keyword evidence="7" id="KW-1185">Reference proteome</keyword>
<reference evidence="6" key="1">
    <citation type="submission" date="2020-09" db="EMBL/GenBank/DDBJ databases">
        <title>Pelagicoccus enzymogenes sp. nov. with an EPS production, isolated from marine sediment.</title>
        <authorList>
            <person name="Feng X."/>
        </authorList>
    </citation>
    <scope>NUCLEOTIDE SEQUENCE</scope>
    <source>
        <strain evidence="6">NFK12</strain>
    </source>
</reference>
<evidence type="ECO:0000256" key="4">
    <source>
        <dbReference type="PROSITE-ProRule" id="PRU00335"/>
    </source>
</evidence>
<dbReference type="Gene3D" id="1.10.357.10">
    <property type="entry name" value="Tetracycline Repressor, domain 2"/>
    <property type="match status" value="1"/>
</dbReference>
<dbReference type="GO" id="GO:0003677">
    <property type="term" value="F:DNA binding"/>
    <property type="evidence" value="ECO:0007669"/>
    <property type="project" value="UniProtKB-UniRule"/>
</dbReference>
<protein>
    <submittedName>
        <fullName evidence="6">TetR/AcrR family transcriptional regulator</fullName>
    </submittedName>
</protein>
<accession>A0A927IEK4</accession>
<feature type="DNA-binding region" description="H-T-H motif" evidence="4">
    <location>
        <begin position="29"/>
        <end position="48"/>
    </location>
</feature>
<dbReference type="PRINTS" id="PR00455">
    <property type="entry name" value="HTHTETR"/>
</dbReference>